<dbReference type="OrthoDB" id="290095at2759"/>
<keyword evidence="2" id="KW-1185">Reference proteome</keyword>
<organism evidence="1 2">
    <name type="scientific">Paramecium sonneborni</name>
    <dbReference type="NCBI Taxonomy" id="65129"/>
    <lineage>
        <taxon>Eukaryota</taxon>
        <taxon>Sar</taxon>
        <taxon>Alveolata</taxon>
        <taxon>Ciliophora</taxon>
        <taxon>Intramacronucleata</taxon>
        <taxon>Oligohymenophorea</taxon>
        <taxon>Peniculida</taxon>
        <taxon>Parameciidae</taxon>
        <taxon>Paramecium</taxon>
    </lineage>
</organism>
<reference evidence="1" key="1">
    <citation type="submission" date="2021-01" db="EMBL/GenBank/DDBJ databases">
        <authorList>
            <consortium name="Genoscope - CEA"/>
            <person name="William W."/>
        </authorList>
    </citation>
    <scope>NUCLEOTIDE SEQUENCE</scope>
</reference>
<dbReference type="EMBL" id="CAJJDN010000107">
    <property type="protein sequence ID" value="CAD8115006.1"/>
    <property type="molecule type" value="Genomic_DNA"/>
</dbReference>
<gene>
    <name evidence="1" type="ORF">PSON_ATCC_30995.1.T1070093</name>
</gene>
<dbReference type="AlphaFoldDB" id="A0A8S1QI22"/>
<evidence type="ECO:0000313" key="2">
    <source>
        <dbReference type="Proteomes" id="UP000692954"/>
    </source>
</evidence>
<proteinExistence type="predicted"/>
<sequence length="269" mass="31537">MSDRSLSPSDYYELKHVKTINYKHASNIKKGRTILYQSTDQFENDLNKCNLSCDCSECGQLIGFSLKLHRELPLKETRNQRKKKILKRFKAVGNAIIFILTYKTEAIKRIKKKMHLLRAVRNLTVRRPAVVQSVHLLPVQQPIKQIQSQDEELEETVSIHPFQPIQKGPRKSKISIYMEKMLKDVIPKKEIVLKPLSILNNALNKNNKKKHIKCNSHYSLTQYNSQSQFKPFCELNRTQATNFYQNNNKDILKLIDIMKVKHRVIRVKK</sequence>
<comment type="caution">
    <text evidence="1">The sequence shown here is derived from an EMBL/GenBank/DDBJ whole genome shotgun (WGS) entry which is preliminary data.</text>
</comment>
<name>A0A8S1QI22_9CILI</name>
<dbReference type="Proteomes" id="UP000692954">
    <property type="component" value="Unassembled WGS sequence"/>
</dbReference>
<protein>
    <submittedName>
        <fullName evidence="1">Uncharacterized protein</fullName>
    </submittedName>
</protein>
<accession>A0A8S1QI22</accession>
<evidence type="ECO:0000313" key="1">
    <source>
        <dbReference type="EMBL" id="CAD8115006.1"/>
    </source>
</evidence>